<dbReference type="Gene3D" id="3.40.50.720">
    <property type="entry name" value="NAD(P)-binding Rossmann-like Domain"/>
    <property type="match status" value="1"/>
</dbReference>
<dbReference type="PRINTS" id="PR00080">
    <property type="entry name" value="SDRFAMILY"/>
</dbReference>
<dbReference type="SMART" id="SM00822">
    <property type="entry name" value="PKS_KR"/>
    <property type="match status" value="1"/>
</dbReference>
<evidence type="ECO:0000313" key="5">
    <source>
        <dbReference type="EMBL" id="KAF9517677.1"/>
    </source>
</evidence>
<dbReference type="PRINTS" id="PR00081">
    <property type="entry name" value="GDHRDH"/>
</dbReference>
<dbReference type="InterPro" id="IPR002347">
    <property type="entry name" value="SDR_fam"/>
</dbReference>
<organism evidence="5 6">
    <name type="scientific">Hydnum rufescens UP504</name>
    <dbReference type="NCBI Taxonomy" id="1448309"/>
    <lineage>
        <taxon>Eukaryota</taxon>
        <taxon>Fungi</taxon>
        <taxon>Dikarya</taxon>
        <taxon>Basidiomycota</taxon>
        <taxon>Agaricomycotina</taxon>
        <taxon>Agaricomycetes</taxon>
        <taxon>Cantharellales</taxon>
        <taxon>Hydnaceae</taxon>
        <taxon>Hydnum</taxon>
    </lineage>
</organism>
<feature type="domain" description="Ketoreductase" evidence="4">
    <location>
        <begin position="33"/>
        <end position="225"/>
    </location>
</feature>
<reference evidence="5" key="1">
    <citation type="journal article" date="2020" name="Nat. Commun.">
        <title>Large-scale genome sequencing of mycorrhizal fungi provides insights into the early evolution of symbiotic traits.</title>
        <authorList>
            <person name="Miyauchi S."/>
            <person name="Kiss E."/>
            <person name="Kuo A."/>
            <person name="Drula E."/>
            <person name="Kohler A."/>
            <person name="Sanchez-Garcia M."/>
            <person name="Morin E."/>
            <person name="Andreopoulos B."/>
            <person name="Barry K.W."/>
            <person name="Bonito G."/>
            <person name="Buee M."/>
            <person name="Carver A."/>
            <person name="Chen C."/>
            <person name="Cichocki N."/>
            <person name="Clum A."/>
            <person name="Culley D."/>
            <person name="Crous P.W."/>
            <person name="Fauchery L."/>
            <person name="Girlanda M."/>
            <person name="Hayes R.D."/>
            <person name="Keri Z."/>
            <person name="LaButti K."/>
            <person name="Lipzen A."/>
            <person name="Lombard V."/>
            <person name="Magnuson J."/>
            <person name="Maillard F."/>
            <person name="Murat C."/>
            <person name="Nolan M."/>
            <person name="Ohm R.A."/>
            <person name="Pangilinan J."/>
            <person name="Pereira M.F."/>
            <person name="Perotto S."/>
            <person name="Peter M."/>
            <person name="Pfister S."/>
            <person name="Riley R."/>
            <person name="Sitrit Y."/>
            <person name="Stielow J.B."/>
            <person name="Szollosi G."/>
            <person name="Zifcakova L."/>
            <person name="Stursova M."/>
            <person name="Spatafora J.W."/>
            <person name="Tedersoo L."/>
            <person name="Vaario L.M."/>
            <person name="Yamada A."/>
            <person name="Yan M."/>
            <person name="Wang P."/>
            <person name="Xu J."/>
            <person name="Bruns T."/>
            <person name="Baldrian P."/>
            <person name="Vilgalys R."/>
            <person name="Dunand C."/>
            <person name="Henrissat B."/>
            <person name="Grigoriev I.V."/>
            <person name="Hibbett D."/>
            <person name="Nagy L.G."/>
            <person name="Martin F.M."/>
        </authorList>
    </citation>
    <scope>NUCLEOTIDE SEQUENCE</scope>
    <source>
        <strain evidence="5">UP504</strain>
    </source>
</reference>
<dbReference type="Proteomes" id="UP000886523">
    <property type="component" value="Unassembled WGS sequence"/>
</dbReference>
<dbReference type="PANTHER" id="PTHR42760">
    <property type="entry name" value="SHORT-CHAIN DEHYDROGENASES/REDUCTASES FAMILY MEMBER"/>
    <property type="match status" value="1"/>
</dbReference>
<dbReference type="Pfam" id="PF13561">
    <property type="entry name" value="adh_short_C2"/>
    <property type="match status" value="1"/>
</dbReference>
<dbReference type="FunFam" id="3.40.50.720:FF:000084">
    <property type="entry name" value="Short-chain dehydrogenase reductase"/>
    <property type="match status" value="1"/>
</dbReference>
<evidence type="ECO:0000313" key="6">
    <source>
        <dbReference type="Proteomes" id="UP000886523"/>
    </source>
</evidence>
<evidence type="ECO:0000256" key="2">
    <source>
        <dbReference type="ARBA" id="ARBA00022857"/>
    </source>
</evidence>
<evidence type="ECO:0000256" key="3">
    <source>
        <dbReference type="ARBA" id="ARBA00023002"/>
    </source>
</evidence>
<gene>
    <name evidence="5" type="ORF">BS47DRAFT_1339207</name>
</gene>
<protein>
    <recommendedName>
        <fullName evidence="4">Ketoreductase domain-containing protein</fullName>
    </recommendedName>
</protein>
<proteinExistence type="inferred from homology"/>
<dbReference type="GO" id="GO:0016616">
    <property type="term" value="F:oxidoreductase activity, acting on the CH-OH group of donors, NAD or NADP as acceptor"/>
    <property type="evidence" value="ECO:0007669"/>
    <property type="project" value="TreeGrafter"/>
</dbReference>
<dbReference type="PANTHER" id="PTHR42760:SF5">
    <property type="entry name" value="2-DEHYDRO-3-DEOXY-D-GLUCONATE 5-DEHYDROGENASE"/>
    <property type="match status" value="1"/>
</dbReference>
<keyword evidence="2" id="KW-0521">NADP</keyword>
<dbReference type="PROSITE" id="PS00061">
    <property type="entry name" value="ADH_SHORT"/>
    <property type="match status" value="1"/>
</dbReference>
<evidence type="ECO:0000256" key="1">
    <source>
        <dbReference type="ARBA" id="ARBA00006484"/>
    </source>
</evidence>
<dbReference type="AlphaFoldDB" id="A0A9P6B5G6"/>
<keyword evidence="6" id="KW-1185">Reference proteome</keyword>
<dbReference type="OrthoDB" id="294295at2759"/>
<sequence>MASTRNNGSVRDRPGVANSPHSIMASLFNLTGQHVLITGATRGIGQACALALAQAGASVCLVVRPGYNPSQIATLNALRALDTQPSGPQHSFVECDMADLKQLRTVVDRALPLLDNNIHILVNCAGIQRRAPAVDFSEDDWDDVITTNLKAVFLLSRAAGKHMVPLRRGKIINFGSLMNFQGGVTVPAYAAAKGGVGQLTKALSNEWAQHNVQVNAICPGYIATDMNEWLLSDPVRLRQISERIPAGRWGKPEDFAGPVIFLASQSSAYVTGELLVVDGGWMGR</sequence>
<comment type="similarity">
    <text evidence="1">Belongs to the short-chain dehydrogenases/reductases (SDR) family.</text>
</comment>
<keyword evidence="3" id="KW-0560">Oxidoreductase</keyword>
<dbReference type="InterPro" id="IPR057326">
    <property type="entry name" value="KR_dom"/>
</dbReference>
<dbReference type="SUPFAM" id="SSF51735">
    <property type="entry name" value="NAD(P)-binding Rossmann-fold domains"/>
    <property type="match status" value="1"/>
</dbReference>
<dbReference type="InterPro" id="IPR020904">
    <property type="entry name" value="Sc_DH/Rdtase_CS"/>
</dbReference>
<evidence type="ECO:0000259" key="4">
    <source>
        <dbReference type="SMART" id="SM00822"/>
    </source>
</evidence>
<dbReference type="InterPro" id="IPR036291">
    <property type="entry name" value="NAD(P)-bd_dom_sf"/>
</dbReference>
<dbReference type="EMBL" id="MU128930">
    <property type="protein sequence ID" value="KAF9517677.1"/>
    <property type="molecule type" value="Genomic_DNA"/>
</dbReference>
<name>A0A9P6B5G6_9AGAM</name>
<accession>A0A9P6B5G6</accession>
<comment type="caution">
    <text evidence="5">The sequence shown here is derived from an EMBL/GenBank/DDBJ whole genome shotgun (WGS) entry which is preliminary data.</text>
</comment>